<sequence length="475" mass="51130">MKYLDHFYIDGRFVTTDDRARRDVINPATEEVAGTIAMGTAEDVDLAVKAARRAFATYSQSSREERLTLFRRVLSIFDERAEELAQLTTLEMGAPITFAREAQIAGSRAHIADAIRILEYYEFERMAGPTLLSLEPVGVCALITPWNFPVLQIVTKVMPALATGCAVVLKPSEYAPISPMLFAEILHDAGFPPGVFNLINGDGPTVGGAMSSHHGVDMVSFTGSTRAGVQVAKSAADTVKRVHQELGGNSANILVDDVDLESVVTKGVLGAYRNAGQSCTAPTRMLVPRHLQEKAIEYARQAARSVVLGDVTDDRVMLGPVMNERQYERVKSLIDRTIAEGATVVAGGSERPSSLSRGYFVQPTVFADVTPDMTAAREEMFGPVVSLIPYDSVEEAIAITNDTPYGLAAYLQCADLSKAKAIARQLRAGQVTINYPAWDASAPFGGFKQSGNGRECGEAGFEAFVELKAIGGLLA</sequence>
<evidence type="ECO:0000313" key="6">
    <source>
        <dbReference type="EMBL" id="XBT97489.1"/>
    </source>
</evidence>
<keyword evidence="6" id="KW-0614">Plasmid</keyword>
<dbReference type="CDD" id="cd07138">
    <property type="entry name" value="ALDH_CddD_SSP0762"/>
    <property type="match status" value="1"/>
</dbReference>
<dbReference type="EMBL" id="CP157962">
    <property type="protein sequence ID" value="XBT97489.1"/>
    <property type="molecule type" value="Genomic_DNA"/>
</dbReference>
<dbReference type="InterPro" id="IPR016162">
    <property type="entry name" value="Ald_DH_N"/>
</dbReference>
<dbReference type="GO" id="GO:0004029">
    <property type="term" value="F:aldehyde dehydrogenase (NAD+) activity"/>
    <property type="evidence" value="ECO:0007669"/>
    <property type="project" value="UniProtKB-EC"/>
</dbReference>
<geneLocation type="plasmid" evidence="6">
    <name>unnamed2</name>
</geneLocation>
<reference evidence="6" key="1">
    <citation type="submission" date="2024-06" db="EMBL/GenBank/DDBJ databases">
        <authorList>
            <person name="Li T."/>
            <person name="Gao R."/>
        </authorList>
    </citation>
    <scope>NUCLEOTIDE SEQUENCE</scope>
    <source>
        <strain evidence="6">ZPR3</strain>
        <plasmid evidence="6">unnamed2</plasmid>
    </source>
</reference>
<dbReference type="RefSeq" id="WP_349962616.1">
    <property type="nucleotide sequence ID" value="NZ_CP157962.1"/>
</dbReference>
<dbReference type="PANTHER" id="PTHR42804">
    <property type="entry name" value="ALDEHYDE DEHYDROGENASE"/>
    <property type="match status" value="1"/>
</dbReference>
<evidence type="ECO:0000259" key="5">
    <source>
        <dbReference type="Pfam" id="PF00171"/>
    </source>
</evidence>
<dbReference type="PANTHER" id="PTHR42804:SF1">
    <property type="entry name" value="ALDEHYDE DEHYDROGENASE-RELATED"/>
    <property type="match status" value="1"/>
</dbReference>
<evidence type="ECO:0000256" key="2">
    <source>
        <dbReference type="ARBA" id="ARBA00023002"/>
    </source>
</evidence>
<keyword evidence="2" id="KW-0560">Oxidoreductase</keyword>
<dbReference type="Gene3D" id="3.40.605.10">
    <property type="entry name" value="Aldehyde Dehydrogenase, Chain A, domain 1"/>
    <property type="match status" value="1"/>
</dbReference>
<dbReference type="AlphaFoldDB" id="A0AAU7S4R1"/>
<dbReference type="EC" id="1.2.1.3" evidence="3"/>
<comment type="catalytic activity">
    <reaction evidence="4">
        <text>an aldehyde + NAD(+) + H2O = a carboxylate + NADH + 2 H(+)</text>
        <dbReference type="Rhea" id="RHEA:16185"/>
        <dbReference type="ChEBI" id="CHEBI:15377"/>
        <dbReference type="ChEBI" id="CHEBI:15378"/>
        <dbReference type="ChEBI" id="CHEBI:17478"/>
        <dbReference type="ChEBI" id="CHEBI:29067"/>
        <dbReference type="ChEBI" id="CHEBI:57540"/>
        <dbReference type="ChEBI" id="CHEBI:57945"/>
        <dbReference type="EC" id="1.2.1.3"/>
    </reaction>
</comment>
<evidence type="ECO:0000256" key="3">
    <source>
        <dbReference type="ARBA" id="ARBA00024226"/>
    </source>
</evidence>
<proteinExistence type="inferred from homology"/>
<dbReference type="SUPFAM" id="SSF53720">
    <property type="entry name" value="ALDH-like"/>
    <property type="match status" value="1"/>
</dbReference>
<gene>
    <name evidence="6" type="ORF">ABM479_29950</name>
</gene>
<dbReference type="Pfam" id="PF00171">
    <property type="entry name" value="Aldedh"/>
    <property type="match status" value="1"/>
</dbReference>
<dbReference type="InterPro" id="IPR015590">
    <property type="entry name" value="Aldehyde_DH_dom"/>
</dbReference>
<dbReference type="InterPro" id="IPR016163">
    <property type="entry name" value="Ald_DH_C"/>
</dbReference>
<comment type="similarity">
    <text evidence="1">Belongs to the aldehyde dehydrogenase family.</text>
</comment>
<dbReference type="Gene3D" id="3.40.309.10">
    <property type="entry name" value="Aldehyde Dehydrogenase, Chain A, domain 2"/>
    <property type="match status" value="1"/>
</dbReference>
<dbReference type="InterPro" id="IPR016161">
    <property type="entry name" value="Ald_DH/histidinol_DH"/>
</dbReference>
<evidence type="ECO:0000256" key="1">
    <source>
        <dbReference type="ARBA" id="ARBA00009986"/>
    </source>
</evidence>
<name>A0AAU7S4R1_9HYPH</name>
<protein>
    <recommendedName>
        <fullName evidence="3">aldehyde dehydrogenase (NAD(+))</fullName>
        <ecNumber evidence="3">1.2.1.3</ecNumber>
    </recommendedName>
</protein>
<organism evidence="6">
    <name type="scientific">Rhizobium sp. ZPR3</name>
    <dbReference type="NCBI Taxonomy" id="3158967"/>
    <lineage>
        <taxon>Bacteria</taxon>
        <taxon>Pseudomonadati</taxon>
        <taxon>Pseudomonadota</taxon>
        <taxon>Alphaproteobacteria</taxon>
        <taxon>Hyphomicrobiales</taxon>
        <taxon>Rhizobiaceae</taxon>
        <taxon>Rhizobium/Agrobacterium group</taxon>
        <taxon>Rhizobium</taxon>
    </lineage>
</organism>
<accession>A0AAU7S4R1</accession>
<evidence type="ECO:0000256" key="4">
    <source>
        <dbReference type="ARBA" id="ARBA00049194"/>
    </source>
</evidence>
<dbReference type="InterPro" id="IPR016160">
    <property type="entry name" value="Ald_DH_CS_CYS"/>
</dbReference>
<dbReference type="PROSITE" id="PS00070">
    <property type="entry name" value="ALDEHYDE_DEHYDR_CYS"/>
    <property type="match status" value="1"/>
</dbReference>
<feature type="domain" description="Aldehyde dehydrogenase" evidence="5">
    <location>
        <begin position="15"/>
        <end position="470"/>
    </location>
</feature>
<dbReference type="FunFam" id="3.40.605.10:FF:000007">
    <property type="entry name" value="NAD/NADP-dependent betaine aldehyde dehydrogenase"/>
    <property type="match status" value="1"/>
</dbReference>